<dbReference type="EMBL" id="AJWY01011950">
    <property type="protein sequence ID" value="EKC51342.1"/>
    <property type="molecule type" value="Genomic_DNA"/>
</dbReference>
<organism evidence="1">
    <name type="scientific">human gut metagenome</name>
    <dbReference type="NCBI Taxonomy" id="408170"/>
    <lineage>
        <taxon>unclassified sequences</taxon>
        <taxon>metagenomes</taxon>
        <taxon>organismal metagenomes</taxon>
    </lineage>
</organism>
<reference evidence="1" key="1">
    <citation type="journal article" date="2013" name="Environ. Microbiol.">
        <title>Microbiota from the distal guts of lean and obese adolescents exhibit partial functional redundancy besides clear differences in community structure.</title>
        <authorList>
            <person name="Ferrer M."/>
            <person name="Ruiz A."/>
            <person name="Lanza F."/>
            <person name="Haange S.B."/>
            <person name="Oberbach A."/>
            <person name="Till H."/>
            <person name="Bargiela R."/>
            <person name="Campoy C."/>
            <person name="Segura M.T."/>
            <person name="Richter M."/>
            <person name="von Bergen M."/>
            <person name="Seifert J."/>
            <person name="Suarez A."/>
        </authorList>
    </citation>
    <scope>NUCLEOTIDE SEQUENCE</scope>
</reference>
<feature type="non-terminal residue" evidence="1">
    <location>
        <position position="120"/>
    </location>
</feature>
<sequence>MSEPKGNKNLVWINTPFSLTKLDKQYTLLQQNILMVASTHLQKYVEEYFTEKRVLGDARSDYLFEKGIEHAVMEIPPIKIDIKDFQVSTEFHNYKNLRDTLKNDILNLSVRVKTDSKTES</sequence>
<name>K1RRT3_9ZZZZ</name>
<comment type="caution">
    <text evidence="1">The sequence shown here is derived from an EMBL/GenBank/DDBJ whole genome shotgun (WGS) entry which is preliminary data.</text>
</comment>
<dbReference type="AlphaFoldDB" id="K1RRT3"/>
<protein>
    <submittedName>
        <fullName evidence="1">Initiator RepB protein</fullName>
    </submittedName>
</protein>
<proteinExistence type="predicted"/>
<evidence type="ECO:0000313" key="1">
    <source>
        <dbReference type="EMBL" id="EKC51342.1"/>
    </source>
</evidence>
<gene>
    <name evidence="1" type="ORF">LEA_17450</name>
</gene>
<accession>K1RRT3</accession>